<keyword evidence="8" id="KW-0067">ATP-binding</keyword>
<keyword evidence="12" id="KW-1208">Phospholipid metabolism</keyword>
<evidence type="ECO:0000256" key="10">
    <source>
        <dbReference type="ARBA" id="ARBA00023098"/>
    </source>
</evidence>
<feature type="domain" description="DAGKc" evidence="13">
    <location>
        <begin position="1"/>
        <end position="133"/>
    </location>
</feature>
<dbReference type="InterPro" id="IPR005218">
    <property type="entry name" value="Diacylglycerol/lipid_kinase"/>
</dbReference>
<dbReference type="AlphaFoldDB" id="A0A0H2UUP9"/>
<dbReference type="HOGENOM" id="CLU_045532_1_0_9"/>
<dbReference type="Gene3D" id="2.60.200.40">
    <property type="match status" value="1"/>
</dbReference>
<gene>
    <name evidence="14" type="ordered locus">SpyM3_0814</name>
</gene>
<dbReference type="InterPro" id="IPR045540">
    <property type="entry name" value="YegS/DAGK_C"/>
</dbReference>
<keyword evidence="7" id="KW-0418">Kinase</keyword>
<dbReference type="Pfam" id="PF19279">
    <property type="entry name" value="YegS_C"/>
    <property type="match status" value="1"/>
</dbReference>
<dbReference type="InterPro" id="IPR016064">
    <property type="entry name" value="NAD/diacylglycerol_kinase_sf"/>
</dbReference>
<dbReference type="PANTHER" id="PTHR12358">
    <property type="entry name" value="SPHINGOSINE KINASE"/>
    <property type="match status" value="1"/>
</dbReference>
<sequence>MKTVRIFYNPNSGKKEDQLAGQVKDYFCQHGFSEDSVEIITPKDADQAFQLAKQAAKDKIDLVIPLGGDGTLNKIISGIYEGGAHCLIGLVPSGTVNNFAKAMHIPLQITEALDTILTGQIKQVDICKANQQYMISSLTLGLLADIAADVTAEEKRRFGPLAFLKDSIRILKRNRSYAISLISHNHRIHLKTKFLLITMTNTIAGFPSFSPGAQADDGYFQVYTMKKVSFFKFLWHINDFKQGDFSKAEEISHFQANTLSLLPQAKKQAILPRTRIDGDKSDYLPIQLDIIPKAISIIVPTED</sequence>
<keyword evidence="11" id="KW-0594">Phospholipid biosynthesis</keyword>
<dbReference type="InterPro" id="IPR001206">
    <property type="entry name" value="Diacylglycerol_kinase_cat_dom"/>
</dbReference>
<accession>A0A0H2UUP9</accession>
<dbReference type="InterPro" id="IPR050187">
    <property type="entry name" value="Lipid_Phosphate_FormReg"/>
</dbReference>
<keyword evidence="3" id="KW-0444">Lipid biosynthesis</keyword>
<evidence type="ECO:0000256" key="12">
    <source>
        <dbReference type="ARBA" id="ARBA00023264"/>
    </source>
</evidence>
<evidence type="ECO:0000256" key="7">
    <source>
        <dbReference type="ARBA" id="ARBA00022777"/>
    </source>
</evidence>
<name>A0A0H2UUP9_STRP3</name>
<evidence type="ECO:0000256" key="11">
    <source>
        <dbReference type="ARBA" id="ARBA00023209"/>
    </source>
</evidence>
<keyword evidence="5" id="KW-0479">Metal-binding</keyword>
<dbReference type="PROSITE" id="PS50146">
    <property type="entry name" value="DAGK"/>
    <property type="match status" value="1"/>
</dbReference>
<dbReference type="NCBIfam" id="TIGR00147">
    <property type="entry name" value="YegS/Rv2252/BmrU family lipid kinase"/>
    <property type="match status" value="1"/>
</dbReference>
<evidence type="ECO:0000256" key="1">
    <source>
        <dbReference type="ARBA" id="ARBA00001946"/>
    </source>
</evidence>
<dbReference type="Gene3D" id="3.40.50.10330">
    <property type="entry name" value="Probable inorganic polyphosphate/atp-NAD kinase, domain 1"/>
    <property type="match status" value="1"/>
</dbReference>
<dbReference type="GO" id="GO:0005886">
    <property type="term" value="C:plasma membrane"/>
    <property type="evidence" value="ECO:0007669"/>
    <property type="project" value="TreeGrafter"/>
</dbReference>
<dbReference type="Proteomes" id="UP000000564">
    <property type="component" value="Chromosome"/>
</dbReference>
<keyword evidence="10" id="KW-0443">Lipid metabolism</keyword>
<reference evidence="14 15" key="1">
    <citation type="journal article" date="2002" name="Proc. Natl. Acad. Sci. U.S.A.">
        <title>Genome sequence of a serotype M3 strain of group A Streptococcus: phage-encoded toxins, the high-virulence phenotype, and clone emergence.</title>
        <authorList>
            <person name="Beres S.B."/>
            <person name="Sylva G.L."/>
            <person name="Barbian K.D."/>
            <person name="Lei B."/>
            <person name="Hoff J.S."/>
            <person name="Mammarella N.D."/>
            <person name="Liu M.Y."/>
            <person name="Smoot J.C."/>
            <person name="Porcella S.F."/>
            <person name="Parkins L.D."/>
            <person name="Campbell D.S."/>
            <person name="Smith T.M."/>
            <person name="McCormick J.K."/>
            <person name="Leung D.Y."/>
            <person name="Schlievert P.M."/>
            <person name="Musser J.M."/>
        </authorList>
    </citation>
    <scope>NUCLEOTIDE SEQUENCE [LARGE SCALE GENOMIC DNA]</scope>
    <source>
        <strain evidence="15">ATCC BAA-595 / MGAS315</strain>
    </source>
</reference>
<protein>
    <recommendedName>
        <fullName evidence="13">DAGKc domain-containing protein</fullName>
    </recommendedName>
</protein>
<evidence type="ECO:0000256" key="8">
    <source>
        <dbReference type="ARBA" id="ARBA00022840"/>
    </source>
</evidence>
<keyword evidence="9" id="KW-0460">Magnesium</keyword>
<evidence type="ECO:0000256" key="5">
    <source>
        <dbReference type="ARBA" id="ARBA00022723"/>
    </source>
</evidence>
<organism evidence="14 15">
    <name type="scientific">Streptococcus pyogenes serotype M3 (strain ATCC BAA-595 / MGAS315)</name>
    <dbReference type="NCBI Taxonomy" id="198466"/>
    <lineage>
        <taxon>Bacteria</taxon>
        <taxon>Bacillati</taxon>
        <taxon>Bacillota</taxon>
        <taxon>Bacilli</taxon>
        <taxon>Lactobacillales</taxon>
        <taxon>Streptococcaceae</taxon>
        <taxon>Streptococcus</taxon>
    </lineage>
</organism>
<evidence type="ECO:0000256" key="3">
    <source>
        <dbReference type="ARBA" id="ARBA00022516"/>
    </source>
</evidence>
<proteinExistence type="inferred from homology"/>
<evidence type="ECO:0000259" key="13">
    <source>
        <dbReference type="PROSITE" id="PS50146"/>
    </source>
</evidence>
<evidence type="ECO:0000313" key="15">
    <source>
        <dbReference type="Proteomes" id="UP000000564"/>
    </source>
</evidence>
<keyword evidence="4" id="KW-0808">Transferase</keyword>
<dbReference type="KEGG" id="spg:SpyM3_0814"/>
<dbReference type="SUPFAM" id="SSF111331">
    <property type="entry name" value="NAD kinase/diacylglycerol kinase-like"/>
    <property type="match status" value="1"/>
</dbReference>
<evidence type="ECO:0000256" key="2">
    <source>
        <dbReference type="ARBA" id="ARBA00005983"/>
    </source>
</evidence>
<evidence type="ECO:0000313" key="14">
    <source>
        <dbReference type="EMBL" id="AAM79421.1"/>
    </source>
</evidence>
<dbReference type="Pfam" id="PF00781">
    <property type="entry name" value="DAGK_cat"/>
    <property type="match status" value="1"/>
</dbReference>
<comment type="cofactor">
    <cofactor evidence="1">
        <name>Mg(2+)</name>
        <dbReference type="ChEBI" id="CHEBI:18420"/>
    </cofactor>
</comment>
<dbReference type="EMBL" id="AE014074">
    <property type="protein sequence ID" value="AAM79421.1"/>
    <property type="molecule type" value="Genomic_DNA"/>
</dbReference>
<dbReference type="PANTHER" id="PTHR12358:SF106">
    <property type="entry name" value="LIPID KINASE YEGS"/>
    <property type="match status" value="1"/>
</dbReference>
<dbReference type="GO" id="GO:0005524">
    <property type="term" value="F:ATP binding"/>
    <property type="evidence" value="ECO:0007669"/>
    <property type="project" value="UniProtKB-KW"/>
</dbReference>
<evidence type="ECO:0000256" key="6">
    <source>
        <dbReference type="ARBA" id="ARBA00022741"/>
    </source>
</evidence>
<dbReference type="RefSeq" id="WP_002984631.1">
    <property type="nucleotide sequence ID" value="NC_004070.1"/>
</dbReference>
<dbReference type="InterPro" id="IPR017438">
    <property type="entry name" value="ATP-NAD_kinase_N"/>
</dbReference>
<dbReference type="SMART" id="SM00046">
    <property type="entry name" value="DAGKc"/>
    <property type="match status" value="1"/>
</dbReference>
<dbReference type="GO" id="GO:0008654">
    <property type="term" value="P:phospholipid biosynthetic process"/>
    <property type="evidence" value="ECO:0007669"/>
    <property type="project" value="UniProtKB-KW"/>
</dbReference>
<dbReference type="GO" id="GO:0046872">
    <property type="term" value="F:metal ion binding"/>
    <property type="evidence" value="ECO:0007669"/>
    <property type="project" value="UniProtKB-KW"/>
</dbReference>
<comment type="similarity">
    <text evidence="2">Belongs to the diacylglycerol/lipid kinase family.</text>
</comment>
<dbReference type="GO" id="GO:0004143">
    <property type="term" value="F:ATP-dependent diacylglycerol kinase activity"/>
    <property type="evidence" value="ECO:0007669"/>
    <property type="project" value="TreeGrafter"/>
</dbReference>
<evidence type="ECO:0000256" key="9">
    <source>
        <dbReference type="ARBA" id="ARBA00022842"/>
    </source>
</evidence>
<evidence type="ECO:0000256" key="4">
    <source>
        <dbReference type="ARBA" id="ARBA00022679"/>
    </source>
</evidence>
<keyword evidence="6" id="KW-0547">Nucleotide-binding</keyword>